<dbReference type="InterPro" id="IPR009057">
    <property type="entry name" value="Homeodomain-like_sf"/>
</dbReference>
<dbReference type="PANTHER" id="PTHR43280">
    <property type="entry name" value="ARAC-FAMILY TRANSCRIPTIONAL REGULATOR"/>
    <property type="match status" value="1"/>
</dbReference>
<sequence length="126" mass="14839">MRFYDRQFIIREIVNKDMLLRFEQLLDAYFESDKPQTVGLPSVQYCAEQLHLSANYFGDLIKRETGQSAQDYIQLKLIDCSKDKLYNPNKSVSEIAYELGFKYPHHFSRLFKKIVGSSPSDYRILN</sequence>
<dbReference type="GO" id="GO:0003700">
    <property type="term" value="F:DNA-binding transcription factor activity"/>
    <property type="evidence" value="ECO:0007669"/>
    <property type="project" value="InterPro"/>
</dbReference>
<feature type="domain" description="HTH araC/xylS-type" evidence="4">
    <location>
        <begin position="24"/>
        <end position="125"/>
    </location>
</feature>
<evidence type="ECO:0000256" key="2">
    <source>
        <dbReference type="ARBA" id="ARBA00023125"/>
    </source>
</evidence>
<evidence type="ECO:0000313" key="5">
    <source>
        <dbReference type="EMBL" id="KAA6317240.1"/>
    </source>
</evidence>
<dbReference type="Gene3D" id="1.10.10.60">
    <property type="entry name" value="Homeodomain-like"/>
    <property type="match status" value="2"/>
</dbReference>
<organism evidence="5">
    <name type="scientific">termite gut metagenome</name>
    <dbReference type="NCBI Taxonomy" id="433724"/>
    <lineage>
        <taxon>unclassified sequences</taxon>
        <taxon>metagenomes</taxon>
        <taxon>organismal metagenomes</taxon>
    </lineage>
</organism>
<dbReference type="SMART" id="SM00342">
    <property type="entry name" value="HTH_ARAC"/>
    <property type="match status" value="1"/>
</dbReference>
<dbReference type="EMBL" id="SNRY01004589">
    <property type="protein sequence ID" value="KAA6317240.1"/>
    <property type="molecule type" value="Genomic_DNA"/>
</dbReference>
<evidence type="ECO:0000256" key="3">
    <source>
        <dbReference type="ARBA" id="ARBA00023163"/>
    </source>
</evidence>
<dbReference type="PROSITE" id="PS01124">
    <property type="entry name" value="HTH_ARAC_FAMILY_2"/>
    <property type="match status" value="1"/>
</dbReference>
<protein>
    <submittedName>
        <fullName evidence="5">HTH-type transcriptional activator Btr</fullName>
    </submittedName>
</protein>
<reference evidence="5" key="1">
    <citation type="submission" date="2019-03" db="EMBL/GenBank/DDBJ databases">
        <title>Single cell metagenomics reveals metabolic interactions within the superorganism composed of flagellate Streblomastix strix and complex community of Bacteroidetes bacteria on its surface.</title>
        <authorList>
            <person name="Treitli S.C."/>
            <person name="Kolisko M."/>
            <person name="Husnik F."/>
            <person name="Keeling P."/>
            <person name="Hampl V."/>
        </authorList>
    </citation>
    <scope>NUCLEOTIDE SEQUENCE</scope>
    <source>
        <strain evidence="5">STM</strain>
    </source>
</reference>
<dbReference type="Pfam" id="PF12833">
    <property type="entry name" value="HTH_18"/>
    <property type="match status" value="1"/>
</dbReference>
<evidence type="ECO:0000256" key="1">
    <source>
        <dbReference type="ARBA" id="ARBA00023015"/>
    </source>
</evidence>
<dbReference type="InterPro" id="IPR020449">
    <property type="entry name" value="Tscrpt_reg_AraC-type_HTH"/>
</dbReference>
<accession>A0A5J4Q880</accession>
<keyword evidence="3" id="KW-0804">Transcription</keyword>
<dbReference type="SUPFAM" id="SSF46689">
    <property type="entry name" value="Homeodomain-like"/>
    <property type="match status" value="1"/>
</dbReference>
<dbReference type="PRINTS" id="PR00032">
    <property type="entry name" value="HTHARAC"/>
</dbReference>
<dbReference type="GO" id="GO:0043565">
    <property type="term" value="F:sequence-specific DNA binding"/>
    <property type="evidence" value="ECO:0007669"/>
    <property type="project" value="InterPro"/>
</dbReference>
<keyword evidence="2" id="KW-0238">DNA-binding</keyword>
<gene>
    <name evidence="5" type="ORF">EZS27_032573</name>
</gene>
<dbReference type="PANTHER" id="PTHR43280:SF32">
    <property type="entry name" value="TRANSCRIPTIONAL REGULATORY PROTEIN"/>
    <property type="match status" value="1"/>
</dbReference>
<comment type="caution">
    <text evidence="5">The sequence shown here is derived from an EMBL/GenBank/DDBJ whole genome shotgun (WGS) entry which is preliminary data.</text>
</comment>
<dbReference type="InterPro" id="IPR018060">
    <property type="entry name" value="HTH_AraC"/>
</dbReference>
<evidence type="ECO:0000259" key="4">
    <source>
        <dbReference type="PROSITE" id="PS01124"/>
    </source>
</evidence>
<proteinExistence type="predicted"/>
<dbReference type="AlphaFoldDB" id="A0A5J4Q880"/>
<keyword evidence="1" id="KW-0805">Transcription regulation</keyword>
<name>A0A5J4Q880_9ZZZZ</name>